<accession>A0A0P0GTC0</accession>
<evidence type="ECO:0000259" key="4">
    <source>
        <dbReference type="Pfam" id="PF07971"/>
    </source>
</evidence>
<dbReference type="GO" id="GO:0006516">
    <property type="term" value="P:glycoprotein catabolic process"/>
    <property type="evidence" value="ECO:0007669"/>
    <property type="project" value="TreeGrafter"/>
</dbReference>
<evidence type="ECO:0000313" key="7">
    <source>
        <dbReference type="Proteomes" id="UP000061809"/>
    </source>
</evidence>
<protein>
    <submittedName>
        <fullName evidence="6">Glycosyl hydrolase family 92</fullName>
    </submittedName>
</protein>
<comment type="subunit">
    <text evidence="2">Monomer.</text>
</comment>
<dbReference type="EMBL" id="CP012801">
    <property type="protein sequence ID" value="ALJ60552.1"/>
    <property type="molecule type" value="Genomic_DNA"/>
</dbReference>
<dbReference type="GO" id="GO:0030246">
    <property type="term" value="F:carbohydrate binding"/>
    <property type="evidence" value="ECO:0007669"/>
    <property type="project" value="InterPro"/>
</dbReference>
<reference evidence="6 7" key="1">
    <citation type="journal article" date="2015" name="Science">
        <title>Genetic determinants of in vivo fitness and diet responsiveness in multiple human gut Bacteroides.</title>
        <authorList>
            <person name="Wu M."/>
            <person name="McNulty N.P."/>
            <person name="Rodionov D.A."/>
            <person name="Khoroshkin M.S."/>
            <person name="Griffin N.W."/>
            <person name="Cheng J."/>
            <person name="Latreille P."/>
            <person name="Kerstetter R.A."/>
            <person name="Terrapon N."/>
            <person name="Henrissat B."/>
            <person name="Osterman A.L."/>
            <person name="Gordon J.I."/>
        </authorList>
    </citation>
    <scope>NUCLEOTIDE SEQUENCE [LARGE SCALE GENOMIC DNA]</scope>
    <source>
        <strain evidence="6 7">WH2</strain>
    </source>
</reference>
<dbReference type="FunFam" id="3.30.2080.10:FF:000001">
    <property type="entry name" value="Alpha-1,2-mannosidase subfamily"/>
    <property type="match status" value="1"/>
</dbReference>
<dbReference type="InterPro" id="IPR012939">
    <property type="entry name" value="Glyco_hydro_92"/>
</dbReference>
<dbReference type="GO" id="GO:0005829">
    <property type="term" value="C:cytosol"/>
    <property type="evidence" value="ECO:0007669"/>
    <property type="project" value="TreeGrafter"/>
</dbReference>
<feature type="domain" description="Glycosyl hydrolase family 92 N-terminal" evidence="5">
    <location>
        <begin position="32"/>
        <end position="233"/>
    </location>
</feature>
<dbReference type="Gene3D" id="3.30.2080.10">
    <property type="entry name" value="GH92 mannosidase domain"/>
    <property type="match status" value="1"/>
</dbReference>
<dbReference type="RefSeq" id="WP_033160377.1">
    <property type="nucleotide sequence ID" value="NZ_CP012801.1"/>
</dbReference>
<comment type="cofactor">
    <cofactor evidence="1">
        <name>Ca(2+)</name>
        <dbReference type="ChEBI" id="CHEBI:29108"/>
    </cofactor>
</comment>
<dbReference type="Pfam" id="PF07971">
    <property type="entry name" value="Glyco_hydro_92"/>
    <property type="match status" value="1"/>
</dbReference>
<proteinExistence type="predicted"/>
<dbReference type="Gene3D" id="1.20.1050.60">
    <property type="entry name" value="alpha-1,2-mannosidase"/>
    <property type="match status" value="1"/>
</dbReference>
<dbReference type="InterPro" id="IPR008928">
    <property type="entry name" value="6-hairpin_glycosidase_sf"/>
</dbReference>
<dbReference type="Pfam" id="PF17678">
    <property type="entry name" value="Glyco_hydro_92N"/>
    <property type="match status" value="1"/>
</dbReference>
<dbReference type="GO" id="GO:0005975">
    <property type="term" value="P:carbohydrate metabolic process"/>
    <property type="evidence" value="ECO:0007669"/>
    <property type="project" value="InterPro"/>
</dbReference>
<evidence type="ECO:0000256" key="2">
    <source>
        <dbReference type="ARBA" id="ARBA00011245"/>
    </source>
</evidence>
<name>A0A0P0GTC0_9BACE</name>
<organism evidence="6 7">
    <name type="scientific">Bacteroides cellulosilyticus</name>
    <dbReference type="NCBI Taxonomy" id="246787"/>
    <lineage>
        <taxon>Bacteria</taxon>
        <taxon>Pseudomonadati</taxon>
        <taxon>Bacteroidota</taxon>
        <taxon>Bacteroidia</taxon>
        <taxon>Bacteroidales</taxon>
        <taxon>Bacteroidaceae</taxon>
        <taxon>Bacteroides</taxon>
    </lineage>
</organism>
<feature type="domain" description="Glycosyl hydrolase family 92" evidence="4">
    <location>
        <begin position="239"/>
        <end position="732"/>
    </location>
</feature>
<dbReference type="InterPro" id="IPR050883">
    <property type="entry name" value="PNGase"/>
</dbReference>
<evidence type="ECO:0000259" key="5">
    <source>
        <dbReference type="Pfam" id="PF17678"/>
    </source>
</evidence>
<keyword evidence="3" id="KW-0106">Calcium</keyword>
<evidence type="ECO:0000256" key="3">
    <source>
        <dbReference type="ARBA" id="ARBA00022837"/>
    </source>
</evidence>
<dbReference type="Gene3D" id="2.70.98.10">
    <property type="match status" value="1"/>
</dbReference>
<dbReference type="PANTHER" id="PTHR12143">
    <property type="entry name" value="PEPTIDE N-GLYCANASE PNGASE -RELATED"/>
    <property type="match status" value="1"/>
</dbReference>
<dbReference type="PATRIC" id="fig|246787.4.peg.3434"/>
<dbReference type="InterPro" id="IPR014718">
    <property type="entry name" value="GH-type_carb-bd"/>
</dbReference>
<dbReference type="PANTHER" id="PTHR12143:SF43">
    <property type="entry name" value="PUTATIVE-RELATED"/>
    <property type="match status" value="1"/>
</dbReference>
<evidence type="ECO:0000313" key="6">
    <source>
        <dbReference type="EMBL" id="ALJ60552.1"/>
    </source>
</evidence>
<dbReference type="InterPro" id="IPR005887">
    <property type="entry name" value="GH92_a_mannosidase_put"/>
</dbReference>
<gene>
    <name evidence="6" type="ORF">BcellWH2_03319</name>
</gene>
<evidence type="ECO:0000256" key="1">
    <source>
        <dbReference type="ARBA" id="ARBA00001913"/>
    </source>
</evidence>
<dbReference type="SUPFAM" id="SSF48208">
    <property type="entry name" value="Six-hairpin glycosidases"/>
    <property type="match status" value="1"/>
</dbReference>
<sequence>MKLHITISLILCTILSCFSCTKSDVGKTPVDYVNPYLGNISHILVPTYPTVHLPNSMLRIYPERDDFTSDQIEGLPVIVTSHRGNSAFNISPVNGKSPVSVPVKKYTYDNESITPYRYSVFLDEEDVNVDYSLSHQSGIYNLTSANDELNYIVVNTRKGKLEQVDESTISGYQCIGESEVKVYLYLESQSPVKSLGALIDRTVDYSKNSVEGIDQALVLEFATGQMNLRYGVSFISTEQAKRNLRREIDTYDVNVIAEIGRSKWNEVLGKIEVNSPDEDNKILFYTSLYRTYERMINISEDGFYYSAMDNTVHADQGISFYTDDWAWDTYRATHPLRVLIESDMEIEMIQSYMRMAQQTKEGWMPTFPEVTGDSHRMNGNHIVASVWDAYCKGLCGFDLEVAYDACKKALTEKSLLPWKRTPNTELDLFYRTNGYYPALRHGEKEYVEEVDSWEKRQSVAVTLGTCFDDWCLSQIAKELGKDADYSYFLKQSYNYRNLYNPETMFFHPKDINGNFIYPFDYTFSGGLGAREFYDENNAWIYRWDVPHNPADLISLMGGADRFVANLDQTFREPLGKSKYAFYSQLPDQTGNVGQFSMANEPTLHIPYLYNYAGQPWKTQKRIRELLRQWFRNDLMGMPGDEDGGGMSAFVVFSAMGFYPVTPGLPVYNIGSPLFENIKMKLSNGNIFEIDVRNFSEKNKYIQSASLNGIEWNKPWFHHNDIINGAKLILVMGEKANRNWGASLRNSPPSLEN</sequence>
<dbReference type="InterPro" id="IPR041371">
    <property type="entry name" value="GH92_N"/>
</dbReference>
<dbReference type="Proteomes" id="UP000061809">
    <property type="component" value="Chromosome"/>
</dbReference>
<dbReference type="Gene3D" id="1.20.1610.10">
    <property type="entry name" value="alpha-1,2-mannosidases domains"/>
    <property type="match status" value="1"/>
</dbReference>
<dbReference type="NCBIfam" id="TIGR01180">
    <property type="entry name" value="aman2_put"/>
    <property type="match status" value="1"/>
</dbReference>
<dbReference type="GO" id="GO:0000224">
    <property type="term" value="F:peptide-N4-(N-acetyl-beta-glucosaminyl)asparagine amidase activity"/>
    <property type="evidence" value="ECO:0007669"/>
    <property type="project" value="TreeGrafter"/>
</dbReference>
<dbReference type="PROSITE" id="PS51257">
    <property type="entry name" value="PROKAR_LIPOPROTEIN"/>
    <property type="match status" value="1"/>
</dbReference>
<dbReference type="KEGG" id="bcel:BcellWH2_03319"/>
<dbReference type="AlphaFoldDB" id="A0A0P0GTC0"/>
<keyword evidence="6" id="KW-0378">Hydrolase</keyword>